<reference evidence="1" key="1">
    <citation type="submission" date="2022-02" db="EMBL/GenBank/DDBJ databases">
        <title>Plant Genome Project.</title>
        <authorList>
            <person name="Zhang R.-G."/>
        </authorList>
    </citation>
    <scope>NUCLEOTIDE SEQUENCE</scope>
    <source>
        <strain evidence="1">AT1</strain>
    </source>
</reference>
<evidence type="ECO:0000313" key="1">
    <source>
        <dbReference type="EMBL" id="KAI8568800.1"/>
    </source>
</evidence>
<comment type="caution">
    <text evidence="1">The sequence shown here is derived from an EMBL/GenBank/DDBJ whole genome shotgun (WGS) entry which is preliminary data.</text>
</comment>
<gene>
    <name evidence="1" type="ORF">RHMOL_Rhmol02G0228500</name>
</gene>
<proteinExistence type="predicted"/>
<sequence>MLRAFPRVLMMDCTYKTNRYKFPLLQIVGVTCTELTFNVAFAFIECEKEENYTWVLEKLKGMMDADAFPVVIVTDRELALMNAIRSVFPHATNLLCRFHISKNVLAKCRKMFDDKTWEEFSCSWGLVVLSASLTQYEERLRALKRDFQMFPAALDYVEKNWLIPYKERLCKASPVHVGKQEHQIMEGTFTTSNQELVCCAPILRFGGGVLVWVGGRETTGVGREKNGEKGEGNGGWRFGWS</sequence>
<dbReference type="Proteomes" id="UP001062846">
    <property type="component" value="Chromosome 2"/>
</dbReference>
<keyword evidence="2" id="KW-1185">Reference proteome</keyword>
<accession>A0ACC0PTJ2</accession>
<protein>
    <submittedName>
        <fullName evidence="1">Uncharacterized protein</fullName>
    </submittedName>
</protein>
<dbReference type="EMBL" id="CM046389">
    <property type="protein sequence ID" value="KAI8568800.1"/>
    <property type="molecule type" value="Genomic_DNA"/>
</dbReference>
<evidence type="ECO:0000313" key="2">
    <source>
        <dbReference type="Proteomes" id="UP001062846"/>
    </source>
</evidence>
<organism evidence="1 2">
    <name type="scientific">Rhododendron molle</name>
    <name type="common">Chinese azalea</name>
    <name type="synonym">Azalea mollis</name>
    <dbReference type="NCBI Taxonomy" id="49168"/>
    <lineage>
        <taxon>Eukaryota</taxon>
        <taxon>Viridiplantae</taxon>
        <taxon>Streptophyta</taxon>
        <taxon>Embryophyta</taxon>
        <taxon>Tracheophyta</taxon>
        <taxon>Spermatophyta</taxon>
        <taxon>Magnoliopsida</taxon>
        <taxon>eudicotyledons</taxon>
        <taxon>Gunneridae</taxon>
        <taxon>Pentapetalae</taxon>
        <taxon>asterids</taxon>
        <taxon>Ericales</taxon>
        <taxon>Ericaceae</taxon>
        <taxon>Ericoideae</taxon>
        <taxon>Rhodoreae</taxon>
        <taxon>Rhododendron</taxon>
    </lineage>
</organism>
<name>A0ACC0PTJ2_RHOML</name>